<evidence type="ECO:0000313" key="2">
    <source>
        <dbReference type="Proteomes" id="UP000596661"/>
    </source>
</evidence>
<protein>
    <submittedName>
        <fullName evidence="1">Uncharacterized protein</fullName>
    </submittedName>
</protein>
<dbReference type="EMBL" id="UZAU01000457">
    <property type="status" value="NOT_ANNOTATED_CDS"/>
    <property type="molecule type" value="Genomic_DNA"/>
</dbReference>
<accession>A0A803PRV6</accession>
<dbReference type="EnsemblPlants" id="evm.model.05.784">
    <property type="protein sequence ID" value="cds.evm.model.05.784"/>
    <property type="gene ID" value="evm.TU.05.784"/>
</dbReference>
<sequence length="166" mass="18704">MSEVFQQSFDLVNDGAVSSEASILACDFFHQHPAIELDFKVTDLSCREVVQSFPKRPGLSHFGRTAAVQIAHTSRDQMTISPSPNETDSYSWGIIYNCSITIHTNATTSRGYPFYLIIISISFMDCCRNRLCMAIWVGREDPVQELLFIHTRELILLPVSILPYGP</sequence>
<keyword evidence="2" id="KW-1185">Reference proteome</keyword>
<organism evidence="1 2">
    <name type="scientific">Cannabis sativa</name>
    <name type="common">Hemp</name>
    <name type="synonym">Marijuana</name>
    <dbReference type="NCBI Taxonomy" id="3483"/>
    <lineage>
        <taxon>Eukaryota</taxon>
        <taxon>Viridiplantae</taxon>
        <taxon>Streptophyta</taxon>
        <taxon>Embryophyta</taxon>
        <taxon>Tracheophyta</taxon>
        <taxon>Spermatophyta</taxon>
        <taxon>Magnoliopsida</taxon>
        <taxon>eudicotyledons</taxon>
        <taxon>Gunneridae</taxon>
        <taxon>Pentapetalae</taxon>
        <taxon>rosids</taxon>
        <taxon>fabids</taxon>
        <taxon>Rosales</taxon>
        <taxon>Cannabaceae</taxon>
        <taxon>Cannabis</taxon>
    </lineage>
</organism>
<dbReference type="Proteomes" id="UP000596661">
    <property type="component" value="Chromosome 5"/>
</dbReference>
<name>A0A803PRV6_CANSA</name>
<proteinExistence type="predicted"/>
<evidence type="ECO:0000313" key="1">
    <source>
        <dbReference type="EnsemblPlants" id="cds.evm.model.05.784"/>
    </source>
</evidence>
<dbReference type="AlphaFoldDB" id="A0A803PRV6"/>
<reference evidence="1" key="1">
    <citation type="submission" date="2018-11" db="EMBL/GenBank/DDBJ databases">
        <authorList>
            <person name="Grassa J C."/>
        </authorList>
    </citation>
    <scope>NUCLEOTIDE SEQUENCE [LARGE SCALE GENOMIC DNA]</scope>
</reference>
<dbReference type="Gramene" id="evm.model.05.784">
    <property type="protein sequence ID" value="cds.evm.model.05.784"/>
    <property type="gene ID" value="evm.TU.05.784"/>
</dbReference>
<reference evidence="1" key="2">
    <citation type="submission" date="2021-03" db="UniProtKB">
        <authorList>
            <consortium name="EnsemblPlants"/>
        </authorList>
    </citation>
    <scope>IDENTIFICATION</scope>
</reference>